<dbReference type="AlphaFoldDB" id="A0A3Q0RVK3"/>
<accession>A0A3Q0RVK3</accession>
<evidence type="ECO:0000259" key="3">
    <source>
        <dbReference type="Pfam" id="PF13359"/>
    </source>
</evidence>
<name>A0A3Q0RVK3_AMPCI</name>
<dbReference type="Ensembl" id="ENSACIT00000015187.1">
    <property type="protein sequence ID" value="ENSACIP00000014791.1"/>
    <property type="gene ID" value="ENSACIG00000011480.1"/>
</dbReference>
<dbReference type="GO" id="GO:0046872">
    <property type="term" value="F:metal ion binding"/>
    <property type="evidence" value="ECO:0007669"/>
    <property type="project" value="UniProtKB-KW"/>
</dbReference>
<dbReference type="STRING" id="61819.ENSACIP00000014791"/>
<evidence type="ECO:0000313" key="5">
    <source>
        <dbReference type="Proteomes" id="UP000261340"/>
    </source>
</evidence>
<protein>
    <recommendedName>
        <fullName evidence="3">DDE Tnp4 domain-containing protein</fullName>
    </recommendedName>
</protein>
<feature type="domain" description="DDE Tnp4" evidence="3">
    <location>
        <begin position="96"/>
        <end position="229"/>
    </location>
</feature>
<comment type="cofactor">
    <cofactor evidence="1">
        <name>a divalent metal cation</name>
        <dbReference type="ChEBI" id="CHEBI:60240"/>
    </cofactor>
</comment>
<dbReference type="Pfam" id="PF13359">
    <property type="entry name" value="DDE_Tnp_4"/>
    <property type="match status" value="1"/>
</dbReference>
<keyword evidence="5" id="KW-1185">Reference proteome</keyword>
<sequence length="276" mass="30504">MGDGRVVQQERGPCSTLLQQSLCRESRGFCRSLSTADSFTTIASSFLLGIFTVAQIVKGACDIIWRTMKRSHMPCPTVETWQKTEEWWNFPHCIGAPPNSGSSSYNYKGTFSIVLLAIVNADYKFLAVEVGSFDSNSDGGIFANSLLGKSLQSDELHVPPAYPLTSAPDLGPVPYVVVAEVFPMKPFLLQAPRVVENAFEILSQRWRVYYRRLQVCPDVADSIVKATCIRPTSLTILSIPTAVSQAKMMRAHFGNVNCCSIQINNNEETAQRLNVI</sequence>
<dbReference type="Proteomes" id="UP000261340">
    <property type="component" value="Unplaced"/>
</dbReference>
<dbReference type="GeneTree" id="ENSGT00940000164115"/>
<proteinExistence type="predicted"/>
<reference evidence="4" key="2">
    <citation type="submission" date="2025-09" db="UniProtKB">
        <authorList>
            <consortium name="Ensembl"/>
        </authorList>
    </citation>
    <scope>IDENTIFICATION</scope>
</reference>
<evidence type="ECO:0000256" key="1">
    <source>
        <dbReference type="ARBA" id="ARBA00001968"/>
    </source>
</evidence>
<reference evidence="4" key="1">
    <citation type="submission" date="2025-08" db="UniProtKB">
        <authorList>
            <consortium name="Ensembl"/>
        </authorList>
    </citation>
    <scope>IDENTIFICATION</scope>
</reference>
<dbReference type="InterPro" id="IPR027806">
    <property type="entry name" value="HARBI1_dom"/>
</dbReference>
<evidence type="ECO:0000313" key="4">
    <source>
        <dbReference type="Ensembl" id="ENSACIP00000014791.1"/>
    </source>
</evidence>
<organism evidence="4 5">
    <name type="scientific">Amphilophus citrinellus</name>
    <name type="common">Midas cichlid</name>
    <name type="synonym">Cichlasoma citrinellum</name>
    <dbReference type="NCBI Taxonomy" id="61819"/>
    <lineage>
        <taxon>Eukaryota</taxon>
        <taxon>Metazoa</taxon>
        <taxon>Chordata</taxon>
        <taxon>Craniata</taxon>
        <taxon>Vertebrata</taxon>
        <taxon>Euteleostomi</taxon>
        <taxon>Actinopterygii</taxon>
        <taxon>Neopterygii</taxon>
        <taxon>Teleostei</taxon>
        <taxon>Neoteleostei</taxon>
        <taxon>Acanthomorphata</taxon>
        <taxon>Ovalentaria</taxon>
        <taxon>Cichlomorphae</taxon>
        <taxon>Cichliformes</taxon>
        <taxon>Cichlidae</taxon>
        <taxon>New World cichlids</taxon>
        <taxon>Cichlasomatinae</taxon>
        <taxon>Heroini</taxon>
        <taxon>Amphilophus</taxon>
    </lineage>
</organism>
<evidence type="ECO:0000256" key="2">
    <source>
        <dbReference type="ARBA" id="ARBA00022723"/>
    </source>
</evidence>
<keyword evidence="2" id="KW-0479">Metal-binding</keyword>